<dbReference type="AlphaFoldDB" id="A0A2N9LL72"/>
<sequence length="252" mass="27247">MQVDPISEWQRLTEHYRQISGEELRELAVDFSDLTEAAQQVLRNEMKSRGLGDPESARAASLFPQPAAKEAAQAALPLRNAPWAGDPVDIAFGTPFGARAPELVPDTPDTDDKVAGPHEYTWKTPLCECETPAKAWQLSEALKQAGIESWIESPRAYAVDQAGLLGEPGGPRVLVAADQLDQARLVAAQPIPREIVEASETSESEFTPPKCPACGATDPVLEGVEPENTWRCEQCGKEWTESLPGPSPGLPT</sequence>
<gene>
    <name evidence="1" type="ORF">SBA5_410052</name>
</gene>
<accession>A0A2N9LL72</accession>
<dbReference type="EMBL" id="OKRB01000099">
    <property type="protein sequence ID" value="SPE24010.1"/>
    <property type="molecule type" value="Genomic_DNA"/>
</dbReference>
<evidence type="ECO:0000313" key="2">
    <source>
        <dbReference type="Proteomes" id="UP000239735"/>
    </source>
</evidence>
<name>A0A2N9LL72_9BACT</name>
<organism evidence="1 2">
    <name type="scientific">Candidatus Sulfuritelmatomonas gaucii</name>
    <dbReference type="NCBI Taxonomy" id="2043161"/>
    <lineage>
        <taxon>Bacteria</taxon>
        <taxon>Pseudomonadati</taxon>
        <taxon>Acidobacteriota</taxon>
        <taxon>Terriglobia</taxon>
        <taxon>Terriglobales</taxon>
        <taxon>Acidobacteriaceae</taxon>
        <taxon>Candidatus Sulfuritelmatomonas</taxon>
    </lineage>
</organism>
<dbReference type="Proteomes" id="UP000239735">
    <property type="component" value="Unassembled WGS sequence"/>
</dbReference>
<proteinExistence type="predicted"/>
<reference evidence="2" key="1">
    <citation type="submission" date="2018-02" db="EMBL/GenBank/DDBJ databases">
        <authorList>
            <person name="Hausmann B."/>
        </authorList>
    </citation>
    <scope>NUCLEOTIDE SEQUENCE [LARGE SCALE GENOMIC DNA]</scope>
    <source>
        <strain evidence="2">Peat soil MAG SbA5</strain>
    </source>
</reference>
<evidence type="ECO:0000313" key="1">
    <source>
        <dbReference type="EMBL" id="SPE24010.1"/>
    </source>
</evidence>
<protein>
    <submittedName>
        <fullName evidence="1">Uncharacterized protein</fullName>
    </submittedName>
</protein>